<proteinExistence type="predicted"/>
<comment type="caution">
    <text evidence="1">The sequence shown here is derived from an EMBL/GenBank/DDBJ whole genome shotgun (WGS) entry which is preliminary data.</text>
</comment>
<dbReference type="PANTHER" id="PTHR30121">
    <property type="entry name" value="UNCHARACTERIZED PROTEIN YJGR-RELATED"/>
    <property type="match status" value="1"/>
</dbReference>
<dbReference type="InterPro" id="IPR027417">
    <property type="entry name" value="P-loop_NTPase"/>
</dbReference>
<sequence>MERIGVVLGSRETTPLGFWVGVEGEGLLRLDDLVVVEAFHPKVGRVRYFGMVDHVAKAHEGEAYDTDTFLAVEGRIPVSLVYVAHVSVTRILPEEFLPPDPGSPVYLAQGEELELALYYEAMRNQKGSTKLPAGLLKNGEAAYLNLEFLNGVKGGHVNISGISGVAAKTSYATFLIKSLLESGVLEDAHQAKVLLFNVKGEDLFFLDKPNARLTEEARRVYERLGLPATPFRSVAFLAPPRKDGYVPDLETRLEGVKAYHWDLVQFCQRGLLPFLFADRGFMTNLGLLVQHLTEKLRRLAEGQKGPHLLVEDWPGEDLPEEVSFESLGKVRLKSFSDLVRYLEYKLLGPETGEGEGDRTWTARQAKGTLEAFARRLRSSVENVAHLVRGDRPGNPPDPLKGEQVHVVDLAKLSPQAQMFVVGSLLKDLFERKERGQYRGRVFIVLDELNKYAPREEESPIKDVLLDIAERGRSLGVILIGAQQTASEVERRVVGNAAIRVVGRLDAAEAERPEYRYLPASFRQRALILPQGAVILHQPEIPVPLLVRFPFPAWATKREEVLEDNSAEALRRELLG</sequence>
<dbReference type="Gene3D" id="3.40.50.300">
    <property type="entry name" value="P-loop containing nucleotide triphosphate hydrolases"/>
    <property type="match status" value="1"/>
</dbReference>
<name>A0A7C2C241_9DEIN</name>
<dbReference type="GO" id="GO:0005524">
    <property type="term" value="F:ATP binding"/>
    <property type="evidence" value="ECO:0007669"/>
    <property type="project" value="UniProtKB-KW"/>
</dbReference>
<protein>
    <submittedName>
        <fullName evidence="1">ATP-binding protein</fullName>
    </submittedName>
</protein>
<dbReference type="InterPro" id="IPR051162">
    <property type="entry name" value="T4SS_component"/>
</dbReference>
<gene>
    <name evidence="1" type="ORF">ENP73_08475</name>
</gene>
<dbReference type="EMBL" id="DSKL01000331">
    <property type="protein sequence ID" value="HEH82979.1"/>
    <property type="molecule type" value="Genomic_DNA"/>
</dbReference>
<dbReference type="AlphaFoldDB" id="A0A7C2C241"/>
<keyword evidence="1" id="KW-0067">ATP-binding</keyword>
<reference evidence="1" key="1">
    <citation type="journal article" date="2020" name="mSystems">
        <title>Genome- and Community-Level Interaction Insights into Carbon Utilization and Element Cycling Functions of Hydrothermarchaeota in Hydrothermal Sediment.</title>
        <authorList>
            <person name="Zhou Z."/>
            <person name="Liu Y."/>
            <person name="Xu W."/>
            <person name="Pan J."/>
            <person name="Luo Z.H."/>
            <person name="Li M."/>
        </authorList>
    </citation>
    <scope>NUCLEOTIDE SEQUENCE [LARGE SCALE GENOMIC DNA]</scope>
    <source>
        <strain evidence="1">SpSt-246</strain>
    </source>
</reference>
<evidence type="ECO:0000313" key="1">
    <source>
        <dbReference type="EMBL" id="HEH82979.1"/>
    </source>
</evidence>
<dbReference type="PANTHER" id="PTHR30121:SF6">
    <property type="entry name" value="SLR6007 PROTEIN"/>
    <property type="match status" value="1"/>
</dbReference>
<organism evidence="1">
    <name type="scientific">Thermus islandicus</name>
    <dbReference type="NCBI Taxonomy" id="540988"/>
    <lineage>
        <taxon>Bacteria</taxon>
        <taxon>Thermotogati</taxon>
        <taxon>Deinococcota</taxon>
        <taxon>Deinococci</taxon>
        <taxon>Thermales</taxon>
        <taxon>Thermaceae</taxon>
        <taxon>Thermus</taxon>
    </lineage>
</organism>
<dbReference type="SUPFAM" id="SSF52540">
    <property type="entry name" value="P-loop containing nucleoside triphosphate hydrolases"/>
    <property type="match status" value="1"/>
</dbReference>
<accession>A0A7C2C241</accession>
<keyword evidence="1" id="KW-0547">Nucleotide-binding</keyword>